<dbReference type="EMBL" id="CAEZYF010000001">
    <property type="protein sequence ID" value="CAB4702660.1"/>
    <property type="molecule type" value="Genomic_DNA"/>
</dbReference>
<dbReference type="EMBL" id="CAFAAV010000073">
    <property type="protein sequence ID" value="CAB4816940.1"/>
    <property type="molecule type" value="Genomic_DNA"/>
</dbReference>
<evidence type="ECO:0000313" key="5">
    <source>
        <dbReference type="EMBL" id="CAB4961595.1"/>
    </source>
</evidence>
<feature type="coiled-coil region" evidence="1">
    <location>
        <begin position="7"/>
        <end position="34"/>
    </location>
</feature>
<evidence type="ECO:0000313" key="3">
    <source>
        <dbReference type="EMBL" id="CAB4702660.1"/>
    </source>
</evidence>
<organism evidence="3">
    <name type="scientific">freshwater metagenome</name>
    <dbReference type="NCBI Taxonomy" id="449393"/>
    <lineage>
        <taxon>unclassified sequences</taxon>
        <taxon>metagenomes</taxon>
        <taxon>ecological metagenomes</taxon>
    </lineage>
</organism>
<evidence type="ECO:0000313" key="6">
    <source>
        <dbReference type="EMBL" id="CAB5021818.1"/>
    </source>
</evidence>
<accession>A0A6J6PSW9</accession>
<dbReference type="EMBL" id="CAESGF010000036">
    <property type="protein sequence ID" value="CAB4365584.1"/>
    <property type="molecule type" value="Genomic_DNA"/>
</dbReference>
<proteinExistence type="predicted"/>
<name>A0A6J6PSW9_9ZZZZ</name>
<evidence type="ECO:0000313" key="4">
    <source>
        <dbReference type="EMBL" id="CAB4816940.1"/>
    </source>
</evidence>
<evidence type="ECO:0000313" key="2">
    <source>
        <dbReference type="EMBL" id="CAB4365584.1"/>
    </source>
</evidence>
<keyword evidence="1" id="KW-0175">Coiled coil</keyword>
<evidence type="ECO:0000256" key="1">
    <source>
        <dbReference type="SAM" id="Coils"/>
    </source>
</evidence>
<dbReference type="InterPro" id="IPR006311">
    <property type="entry name" value="TAT_signal"/>
</dbReference>
<protein>
    <submittedName>
        <fullName evidence="3">Unannotated protein</fullName>
    </submittedName>
</protein>
<dbReference type="EMBL" id="CAFBMT010000056">
    <property type="protein sequence ID" value="CAB4961595.1"/>
    <property type="molecule type" value="Genomic_DNA"/>
</dbReference>
<dbReference type="EMBL" id="CAFBOL010000179">
    <property type="protein sequence ID" value="CAB5021818.1"/>
    <property type="molecule type" value="Genomic_DNA"/>
</dbReference>
<gene>
    <name evidence="3" type="ORF">UFOPK2656_00153</name>
    <name evidence="4" type="ORF">UFOPK3099_01139</name>
    <name evidence="5" type="ORF">UFOPK3651_03551</name>
    <name evidence="6" type="ORF">UFOPK3931_03405</name>
    <name evidence="2" type="ORF">UFOPK4189_03326</name>
</gene>
<reference evidence="3" key="1">
    <citation type="submission" date="2020-05" db="EMBL/GenBank/DDBJ databases">
        <authorList>
            <person name="Chiriac C."/>
            <person name="Salcher M."/>
            <person name="Ghai R."/>
            <person name="Kavagutti S V."/>
        </authorList>
    </citation>
    <scope>NUCLEOTIDE SEQUENCE</scope>
</reference>
<dbReference type="PROSITE" id="PS51318">
    <property type="entry name" value="TAT"/>
    <property type="match status" value="1"/>
</dbReference>
<dbReference type="AlphaFoldDB" id="A0A6J6PSW9"/>
<sequence length="357" mass="35954">MDHDTALAIVTERLDRLEAENARLRAELGELRDGVSTHSDTSEHEQVMSRRMWLARGAAVAAGAVAGGAALHGRAAAANGNPITVGGSFTGTATTLLTSTVPAPTPTDDIYAAFRAVNNNAASGTGLSGDGAGFGVVGRSAAASGVGVRGYATNGFGGQFESPWADLVLGGDIARGAPTGDTDRPHTYGEVVAEVDHVGFTSTLWYCTATGLPGSWRRLAGVGTAGALTLLPTPKRVYDSRVGELPALGVKTPIPVNAERVVDCTLAGSGVPTAAVGLLLNVTAVALRATSGYMSVRAAGTPLPNPETSNVNFTAGAVVANSVATACAAGAVIVRVGGRPGTNLGSDVVVDVMGYYL</sequence>